<comment type="cofactor">
    <cofactor evidence="10">
        <name>Mg(2+)</name>
        <dbReference type="ChEBI" id="CHEBI:18420"/>
    </cofactor>
    <text evidence="10">Binds 1 Mg(2+) ion per subunit.</text>
</comment>
<evidence type="ECO:0000313" key="13">
    <source>
        <dbReference type="Proteomes" id="UP000190080"/>
    </source>
</evidence>
<dbReference type="HAMAP" id="MF_00315">
    <property type="entry name" value="DXP_synth"/>
    <property type="match status" value="1"/>
</dbReference>
<feature type="domain" description="Transketolase-like pyrimidine-binding" evidence="11">
    <location>
        <begin position="333"/>
        <end position="497"/>
    </location>
</feature>
<keyword evidence="7 10" id="KW-0784">Thiamine biosynthesis</keyword>
<feature type="binding site" evidence="10">
    <location>
        <position position="193"/>
    </location>
    <ligand>
        <name>Mg(2+)</name>
        <dbReference type="ChEBI" id="CHEBI:18420"/>
    </ligand>
</feature>
<comment type="similarity">
    <text evidence="2 10">Belongs to the transketolase family. DXPS subfamily.</text>
</comment>
<protein>
    <recommendedName>
        <fullName evidence="10">1-deoxy-D-xylulose-5-phosphate synthase</fullName>
        <ecNumber evidence="10">2.2.1.7</ecNumber>
    </recommendedName>
    <alternativeName>
        <fullName evidence="10">1-deoxyxylulose-5-phosphate synthase</fullName>
        <shortName evidence="10">DXP synthase</shortName>
        <shortName evidence="10">DXPS</shortName>
    </alternativeName>
</protein>
<dbReference type="GO" id="GO:0005829">
    <property type="term" value="C:cytosol"/>
    <property type="evidence" value="ECO:0007669"/>
    <property type="project" value="TreeGrafter"/>
</dbReference>
<dbReference type="Pfam" id="PF02780">
    <property type="entry name" value="Transketolase_C"/>
    <property type="match status" value="1"/>
</dbReference>
<reference evidence="12 13" key="1">
    <citation type="submission" date="2017-03" db="EMBL/GenBank/DDBJ databases">
        <title>Genome sequence of Clostridium oryzae DSM 28571.</title>
        <authorList>
            <person name="Poehlein A."/>
            <person name="Daniel R."/>
        </authorList>
    </citation>
    <scope>NUCLEOTIDE SEQUENCE [LARGE SCALE GENOMIC DNA]</scope>
    <source>
        <strain evidence="12 13">DSM 28571</strain>
    </source>
</reference>
<dbReference type="InterPro" id="IPR009014">
    <property type="entry name" value="Transketo_C/PFOR_II"/>
</dbReference>
<dbReference type="STRING" id="1450648.CLORY_12800"/>
<organism evidence="12 13">
    <name type="scientific">Clostridium oryzae</name>
    <dbReference type="NCBI Taxonomy" id="1450648"/>
    <lineage>
        <taxon>Bacteria</taxon>
        <taxon>Bacillati</taxon>
        <taxon>Bacillota</taxon>
        <taxon>Clostridia</taxon>
        <taxon>Eubacteriales</taxon>
        <taxon>Clostridiaceae</taxon>
        <taxon>Clostridium</taxon>
    </lineage>
</organism>
<keyword evidence="9 10" id="KW-0414">Isoprene biosynthesis</keyword>
<comment type="caution">
    <text evidence="12">The sequence shown here is derived from an EMBL/GenBank/DDBJ whole genome shotgun (WGS) entry which is preliminary data.</text>
</comment>
<dbReference type="CDD" id="cd07033">
    <property type="entry name" value="TPP_PYR_DXS_TK_like"/>
    <property type="match status" value="1"/>
</dbReference>
<dbReference type="SUPFAM" id="SSF52518">
    <property type="entry name" value="Thiamin diphosphate-binding fold (THDP-binding)"/>
    <property type="match status" value="2"/>
</dbReference>
<dbReference type="EMBL" id="MZGV01000010">
    <property type="protein sequence ID" value="OPJ63197.1"/>
    <property type="molecule type" value="Genomic_DNA"/>
</dbReference>
<dbReference type="Pfam" id="PF02779">
    <property type="entry name" value="Transket_pyr"/>
    <property type="match status" value="1"/>
</dbReference>
<keyword evidence="4 10" id="KW-0808">Transferase</keyword>
<dbReference type="GO" id="GO:0008661">
    <property type="term" value="F:1-deoxy-D-xylulose-5-phosphate synthase activity"/>
    <property type="evidence" value="ECO:0007669"/>
    <property type="project" value="UniProtKB-UniRule"/>
</dbReference>
<name>A0A1V4IUV3_9CLOT</name>
<sequence length="638" mass="70490">MIMESMIYSHSVVKEDKKMYDLLNSLEAPEDVKKMSLSELGELSKEIRMFLLEKVSKTGGHLASNLGVVELTISLYNVFDFKKDKLIWDVGHQAYVHKILTGRKDEFDNLRKYNGISGFPKPEESAYDFFKTGHSSTSISAALGMARARDLRGEKSHVVAVIGDGAMTGGMAWEALNDAGFSKTKVIIILNDNQMSIGKNVGGMSTYLSKMRIDPSYNKIKSDFKATLEKSNIGRGVANGLDKIKDSIKQFFVPGMVFEEIGLKYFGPIDGHNVKELSKVMDMAKKMKGPVIIHAITKKGKGYSYAEKNPNKFHGVSPFEIYTGEVIKKSEAETYSQAFGDEMMKLAEKHKNLVAITAAMRDGTGLTEFSAKFRRRFFDVGIAEQHAVTLAAGMAMSGLTPVFAVYSTFLQRAYDQILHDVCTQNLPVIFAIDRAGIVGEDGETHQGVFDISYLYPMPNMVILAPKCTDELRKMLDWAVNYGKCPVAIRYPKGSEDIKMNSISEVVAGKWEEIYGSGDIAIVAVGKMVASAIAAREKLLKLGVEISVISAYSVKPMDTEMLNNLAKSKKMIITLEDNSALGGFGSYVLNYLNNIDYNGKVINNGFKDEFIQQGECSILYKLYGLDAESIVSQIVGLLD</sequence>
<dbReference type="EC" id="2.2.1.7" evidence="10"/>
<dbReference type="Gene3D" id="3.40.50.920">
    <property type="match status" value="1"/>
</dbReference>
<dbReference type="UniPathway" id="UPA00064">
    <property type="reaction ID" value="UER00091"/>
</dbReference>
<evidence type="ECO:0000313" key="12">
    <source>
        <dbReference type="EMBL" id="OPJ63197.1"/>
    </source>
</evidence>
<feature type="binding site" evidence="10">
    <location>
        <begin position="133"/>
        <end position="135"/>
    </location>
    <ligand>
        <name>thiamine diphosphate</name>
        <dbReference type="ChEBI" id="CHEBI:58937"/>
    </ligand>
</feature>
<evidence type="ECO:0000256" key="8">
    <source>
        <dbReference type="ARBA" id="ARBA00023052"/>
    </source>
</evidence>
<evidence type="ECO:0000256" key="6">
    <source>
        <dbReference type="ARBA" id="ARBA00022842"/>
    </source>
</evidence>
<feature type="binding site" evidence="10">
    <location>
        <position position="303"/>
    </location>
    <ligand>
        <name>thiamine diphosphate</name>
        <dbReference type="ChEBI" id="CHEBI:58937"/>
    </ligand>
</feature>
<evidence type="ECO:0000256" key="3">
    <source>
        <dbReference type="ARBA" id="ARBA00011738"/>
    </source>
</evidence>
<dbReference type="InterPro" id="IPR005475">
    <property type="entry name" value="Transketolase-like_Pyr-bd"/>
</dbReference>
<feature type="binding site" evidence="10">
    <location>
        <position position="384"/>
    </location>
    <ligand>
        <name>thiamine diphosphate</name>
        <dbReference type="ChEBI" id="CHEBI:58937"/>
    </ligand>
</feature>
<evidence type="ECO:0000259" key="11">
    <source>
        <dbReference type="SMART" id="SM00861"/>
    </source>
</evidence>
<dbReference type="InterPro" id="IPR033248">
    <property type="entry name" value="Transketolase_C"/>
</dbReference>
<dbReference type="NCBIfam" id="NF003933">
    <property type="entry name" value="PRK05444.2-2"/>
    <property type="match status" value="1"/>
</dbReference>
<dbReference type="GO" id="GO:0019288">
    <property type="term" value="P:isopentenyl diphosphate biosynthetic process, methylerythritol 4-phosphate pathway"/>
    <property type="evidence" value="ECO:0007669"/>
    <property type="project" value="TreeGrafter"/>
</dbReference>
<dbReference type="NCBIfam" id="TIGR00204">
    <property type="entry name" value="dxs"/>
    <property type="match status" value="1"/>
</dbReference>
<dbReference type="AlphaFoldDB" id="A0A1V4IUV3"/>
<dbReference type="Pfam" id="PF13292">
    <property type="entry name" value="DXP_synthase_N"/>
    <property type="match status" value="1"/>
</dbReference>
<dbReference type="PANTHER" id="PTHR43322:SF5">
    <property type="entry name" value="1-DEOXY-D-XYLULOSE-5-PHOSPHATE SYNTHASE, CHLOROPLASTIC"/>
    <property type="match status" value="1"/>
</dbReference>
<keyword evidence="13" id="KW-1185">Reference proteome</keyword>
<dbReference type="SMART" id="SM00861">
    <property type="entry name" value="Transket_pyr"/>
    <property type="match status" value="1"/>
</dbReference>
<dbReference type="PROSITE" id="PS00801">
    <property type="entry name" value="TRANSKETOLASE_1"/>
    <property type="match status" value="1"/>
</dbReference>
<evidence type="ECO:0000256" key="5">
    <source>
        <dbReference type="ARBA" id="ARBA00022723"/>
    </source>
</evidence>
<feature type="binding site" evidence="10">
    <location>
        <position position="193"/>
    </location>
    <ligand>
        <name>thiamine diphosphate</name>
        <dbReference type="ChEBI" id="CHEBI:58937"/>
    </ligand>
</feature>
<dbReference type="Gene3D" id="3.40.50.970">
    <property type="match status" value="2"/>
</dbReference>
<evidence type="ECO:0000256" key="7">
    <source>
        <dbReference type="ARBA" id="ARBA00022977"/>
    </source>
</evidence>
<accession>A0A1V4IUV3</accession>
<dbReference type="InterPro" id="IPR005477">
    <property type="entry name" value="Dxylulose-5-P_synthase"/>
</dbReference>
<dbReference type="GO" id="GO:0030976">
    <property type="term" value="F:thiamine pyrophosphate binding"/>
    <property type="evidence" value="ECO:0007669"/>
    <property type="project" value="UniProtKB-UniRule"/>
</dbReference>
<feature type="binding site" evidence="10">
    <location>
        <position position="164"/>
    </location>
    <ligand>
        <name>Mg(2+)</name>
        <dbReference type="ChEBI" id="CHEBI:18420"/>
    </ligand>
</feature>
<dbReference type="Proteomes" id="UP000190080">
    <property type="component" value="Unassembled WGS sequence"/>
</dbReference>
<keyword evidence="5 10" id="KW-0479">Metal-binding</keyword>
<evidence type="ECO:0000256" key="1">
    <source>
        <dbReference type="ARBA" id="ARBA00004980"/>
    </source>
</evidence>
<dbReference type="CDD" id="cd02007">
    <property type="entry name" value="TPP_DXS"/>
    <property type="match status" value="1"/>
</dbReference>
<keyword evidence="6 10" id="KW-0460">Magnesium</keyword>
<comment type="cofactor">
    <cofactor evidence="10">
        <name>thiamine diphosphate</name>
        <dbReference type="ChEBI" id="CHEBI:58937"/>
    </cofactor>
    <text evidence="10">Binds 1 thiamine pyrophosphate per subunit.</text>
</comment>
<evidence type="ECO:0000256" key="10">
    <source>
        <dbReference type="HAMAP-Rule" id="MF_00315"/>
    </source>
</evidence>
<dbReference type="InterPro" id="IPR049557">
    <property type="entry name" value="Transketolase_CS"/>
</dbReference>
<evidence type="ECO:0000256" key="4">
    <source>
        <dbReference type="ARBA" id="ARBA00022679"/>
    </source>
</evidence>
<feature type="binding site" evidence="10">
    <location>
        <begin position="165"/>
        <end position="166"/>
    </location>
    <ligand>
        <name>thiamine diphosphate</name>
        <dbReference type="ChEBI" id="CHEBI:58937"/>
    </ligand>
</feature>
<dbReference type="InterPro" id="IPR029061">
    <property type="entry name" value="THDP-binding"/>
</dbReference>
<comment type="pathway">
    <text evidence="1 10">Metabolic intermediate biosynthesis; 1-deoxy-D-xylulose 5-phosphate biosynthesis; 1-deoxy-D-xylulose 5-phosphate from D-glyceraldehyde 3-phosphate and pyruvate: step 1/1.</text>
</comment>
<feature type="binding site" evidence="10">
    <location>
        <position position="92"/>
    </location>
    <ligand>
        <name>thiamine diphosphate</name>
        <dbReference type="ChEBI" id="CHEBI:58937"/>
    </ligand>
</feature>
<dbReference type="GO" id="GO:0009228">
    <property type="term" value="P:thiamine biosynthetic process"/>
    <property type="evidence" value="ECO:0007669"/>
    <property type="project" value="UniProtKB-UniRule"/>
</dbReference>
<comment type="subunit">
    <text evidence="3 10">Homodimer.</text>
</comment>
<dbReference type="PANTHER" id="PTHR43322">
    <property type="entry name" value="1-D-DEOXYXYLULOSE 5-PHOSPHATE SYNTHASE-RELATED"/>
    <property type="match status" value="1"/>
</dbReference>
<evidence type="ECO:0000256" key="2">
    <source>
        <dbReference type="ARBA" id="ARBA00011081"/>
    </source>
</evidence>
<gene>
    <name evidence="12" type="primary">dxs_2</name>
    <name evidence="10" type="synonym">dxs</name>
    <name evidence="12" type="ORF">CLORY_12800</name>
</gene>
<comment type="function">
    <text evidence="10">Catalyzes the acyloin condensation reaction between C atoms 2 and 3 of pyruvate and glyceraldehyde 3-phosphate to yield 1-deoxy-D-xylulose-5-phosphate (DXP).</text>
</comment>
<dbReference type="SUPFAM" id="SSF52922">
    <property type="entry name" value="TK C-terminal domain-like"/>
    <property type="match status" value="1"/>
</dbReference>
<dbReference type="GO" id="GO:0016114">
    <property type="term" value="P:terpenoid biosynthetic process"/>
    <property type="evidence" value="ECO:0007669"/>
    <property type="project" value="UniProtKB-UniRule"/>
</dbReference>
<proteinExistence type="inferred from homology"/>
<keyword evidence="8 10" id="KW-0786">Thiamine pyrophosphate</keyword>
<dbReference type="GO" id="GO:0000287">
    <property type="term" value="F:magnesium ion binding"/>
    <property type="evidence" value="ECO:0007669"/>
    <property type="project" value="UniProtKB-UniRule"/>
</dbReference>
<evidence type="ECO:0000256" key="9">
    <source>
        <dbReference type="ARBA" id="ARBA00023229"/>
    </source>
</evidence>
<comment type="catalytic activity">
    <reaction evidence="10">
        <text>D-glyceraldehyde 3-phosphate + pyruvate + H(+) = 1-deoxy-D-xylulose 5-phosphate + CO2</text>
        <dbReference type="Rhea" id="RHEA:12605"/>
        <dbReference type="ChEBI" id="CHEBI:15361"/>
        <dbReference type="ChEBI" id="CHEBI:15378"/>
        <dbReference type="ChEBI" id="CHEBI:16526"/>
        <dbReference type="ChEBI" id="CHEBI:57792"/>
        <dbReference type="ChEBI" id="CHEBI:59776"/>
        <dbReference type="EC" id="2.2.1.7"/>
    </reaction>
</comment>
<dbReference type="FunFam" id="3.40.50.970:FF:000005">
    <property type="entry name" value="1-deoxy-D-xylulose-5-phosphate synthase"/>
    <property type="match status" value="1"/>
</dbReference>